<feature type="coiled-coil region" evidence="1">
    <location>
        <begin position="204"/>
        <end position="250"/>
    </location>
</feature>
<organism evidence="2 3">
    <name type="scientific">Phytophthora megakarya</name>
    <dbReference type="NCBI Taxonomy" id="4795"/>
    <lineage>
        <taxon>Eukaryota</taxon>
        <taxon>Sar</taxon>
        <taxon>Stramenopiles</taxon>
        <taxon>Oomycota</taxon>
        <taxon>Peronosporomycetes</taxon>
        <taxon>Peronosporales</taxon>
        <taxon>Peronosporaceae</taxon>
        <taxon>Phytophthora</taxon>
    </lineage>
</organism>
<sequence length="301" mass="35405">MSPFTIIDGYNRIRATTTSVYFGVNPDQIRDFIDCYAVKWGFTSRSFNTRGNELPHELCNGKGYPYGNLNMILYVAVIGILPDQDLLYQLEHDIRNDLQDAQLRLPYHARGDQQYSRNRTRFSESLEYAILRPNSNLLHVGFRMYATRLEHGRLAALAEVQRRDDLRRLQIRIAVRVLRSEHRVGREQLRCTHRNARLTLMRSLRQENISENEIQQQLRQLNIEQQAVRGQMVRRQQRNLLETMDQLERETPHVDVEAIMWISLVSAAVSPSATPEALQALYDRRLRDNQRRMQEQQQDSE</sequence>
<dbReference type="EMBL" id="NBNE01010100">
    <property type="protein sequence ID" value="OWY97755.1"/>
    <property type="molecule type" value="Genomic_DNA"/>
</dbReference>
<comment type="caution">
    <text evidence="2">The sequence shown here is derived from an EMBL/GenBank/DDBJ whole genome shotgun (WGS) entry which is preliminary data.</text>
</comment>
<dbReference type="Proteomes" id="UP000198211">
    <property type="component" value="Unassembled WGS sequence"/>
</dbReference>
<keyword evidence="1" id="KW-0175">Coiled coil</keyword>
<evidence type="ECO:0000256" key="1">
    <source>
        <dbReference type="SAM" id="Coils"/>
    </source>
</evidence>
<name>A0A225UWC8_9STRA</name>
<gene>
    <name evidence="2" type="ORF">PHMEG_00031637</name>
</gene>
<dbReference type="AlphaFoldDB" id="A0A225UWC8"/>
<protein>
    <submittedName>
        <fullName evidence="2">Uncharacterized protein</fullName>
    </submittedName>
</protein>
<reference evidence="3" key="1">
    <citation type="submission" date="2017-03" db="EMBL/GenBank/DDBJ databases">
        <title>Phytopthora megakarya and P. palmivora, two closely related causual agents of cacao black pod achieved similar genome size and gene model numbers by different mechanisms.</title>
        <authorList>
            <person name="Ali S."/>
            <person name="Shao J."/>
            <person name="Larry D.J."/>
            <person name="Kronmiller B."/>
            <person name="Shen D."/>
            <person name="Strem M.D."/>
            <person name="Melnick R.L."/>
            <person name="Guiltinan M.J."/>
            <person name="Tyler B.M."/>
            <person name="Meinhardt L.W."/>
            <person name="Bailey B.A."/>
        </authorList>
    </citation>
    <scope>NUCLEOTIDE SEQUENCE [LARGE SCALE GENOMIC DNA]</scope>
    <source>
        <strain evidence="3">zdho120</strain>
    </source>
</reference>
<accession>A0A225UWC8</accession>
<proteinExistence type="predicted"/>
<evidence type="ECO:0000313" key="2">
    <source>
        <dbReference type="EMBL" id="OWY97755.1"/>
    </source>
</evidence>
<evidence type="ECO:0000313" key="3">
    <source>
        <dbReference type="Proteomes" id="UP000198211"/>
    </source>
</evidence>
<keyword evidence="3" id="KW-1185">Reference proteome</keyword>